<organism evidence="2">
    <name type="scientific">Halobacterium sp. NMX12-1</name>
    <dbReference type="NCBI Taxonomy" id="3166650"/>
    <lineage>
        <taxon>Archaea</taxon>
        <taxon>Methanobacteriati</taxon>
        <taxon>Methanobacteriota</taxon>
        <taxon>Stenosarchaea group</taxon>
        <taxon>Halobacteria</taxon>
        <taxon>Halobacteriales</taxon>
        <taxon>Halobacteriaceae</taxon>
        <taxon>Halobacterium</taxon>
    </lineage>
</organism>
<dbReference type="GeneID" id="91108190"/>
<sequence>MIDSLDDVPDYVEEEVRNRIGAGGDGSTLIIDESKEEYLLGYTGFTKALKREYENACEDRREEAIKVYQIRIDSSGVQLTRYESANGENAEKNLARGRSINTPTERLIHAKPSW</sequence>
<dbReference type="EMBL" id="CP159204">
    <property type="protein sequence ID" value="XCF17096.1"/>
    <property type="molecule type" value="Genomic_DNA"/>
</dbReference>
<protein>
    <submittedName>
        <fullName evidence="2">Uncharacterized protein</fullName>
    </submittedName>
</protein>
<proteinExistence type="predicted"/>
<accession>A0AAU8CFQ5</accession>
<name>A0AAU8CFQ5_9EURY</name>
<evidence type="ECO:0000313" key="2">
    <source>
        <dbReference type="EMBL" id="XCF17096.1"/>
    </source>
</evidence>
<evidence type="ECO:0000256" key="1">
    <source>
        <dbReference type="SAM" id="MobiDB-lite"/>
    </source>
</evidence>
<gene>
    <name evidence="2" type="ORF">ABSL23_03535</name>
</gene>
<dbReference type="KEGG" id="hanx:ABSL23_03535"/>
<reference evidence="2" key="1">
    <citation type="submission" date="2024-06" db="EMBL/GenBank/DDBJ databases">
        <title>Genome Sequence of an extremely halophilic archaeon isolated from Permian era halite, Salado Formation, Carlsbad, New Mexico: Halobacterium sp. strain NMX12-1.</title>
        <authorList>
            <person name="Sotoa L."/>
            <person name="DasSarma P."/>
            <person name="Anton B.P."/>
            <person name="Vincze T."/>
            <person name="Verma I."/>
            <person name="Eralp B."/>
            <person name="Powers D.W."/>
            <person name="Dozier B.L."/>
            <person name="Roberts R.J."/>
            <person name="DasSarma S."/>
        </authorList>
    </citation>
    <scope>NUCLEOTIDE SEQUENCE</scope>
    <source>
        <strain evidence="2">NMX12-1</strain>
    </source>
</reference>
<dbReference type="AlphaFoldDB" id="A0AAU8CFQ5"/>
<feature type="region of interest" description="Disordered" evidence="1">
    <location>
        <begin position="93"/>
        <end position="114"/>
    </location>
</feature>
<dbReference type="RefSeq" id="WP_353634727.1">
    <property type="nucleotide sequence ID" value="NZ_CP159204.1"/>
</dbReference>